<keyword evidence="1" id="KW-0732">Signal</keyword>
<dbReference type="RefSeq" id="WP_106277639.1">
    <property type="nucleotide sequence ID" value="NZ_PVTG01000008.1"/>
</dbReference>
<name>A0A2T0TSJ7_9ACTN</name>
<keyword evidence="3" id="KW-1185">Reference proteome</keyword>
<dbReference type="SUPFAM" id="SSF82171">
    <property type="entry name" value="DPP6 N-terminal domain-like"/>
    <property type="match status" value="1"/>
</dbReference>
<proteinExistence type="predicted"/>
<evidence type="ECO:0000256" key="1">
    <source>
        <dbReference type="SAM" id="SignalP"/>
    </source>
</evidence>
<dbReference type="AlphaFoldDB" id="A0A2T0TSJ7"/>
<sequence>MSRTAAAALFVLLAAACTAGPDPPGARAVIGTVDLDSALGTDVTVLDLAPDPDGPPVALVSGDGRSWLVPPATGVVREIPAAEPGSRLVIADTGTPLVVGTALTQVGGEVLPLPLGGPPTAALLDGDTLYLAHDTELAAVDAHTGEVRATATAPGPVTHLARAPDGLVALVHRDGVELLRLAPDLRPDGEPVEVVPEEIGTPTDLQVTADGTVVVTAYVNEARDAGRLVTVVDGAVHTQVDVEGTDDTALDVAVDGQSAYVVLSASYHPAELTAVDLVTGGVTGIAGLCGGAGAFGALTTDGGTVTVVGSCTGADPHTTAFVIG</sequence>
<dbReference type="EMBL" id="PVTG01000008">
    <property type="protein sequence ID" value="PRY48631.1"/>
    <property type="molecule type" value="Genomic_DNA"/>
</dbReference>
<dbReference type="PROSITE" id="PS51257">
    <property type="entry name" value="PROKAR_LIPOPROTEIN"/>
    <property type="match status" value="1"/>
</dbReference>
<reference evidence="2 3" key="1">
    <citation type="submission" date="2018-03" db="EMBL/GenBank/DDBJ databases">
        <title>Genomic Encyclopedia of Archaeal and Bacterial Type Strains, Phase II (KMG-II): from individual species to whole genera.</title>
        <authorList>
            <person name="Goeker M."/>
        </authorList>
    </citation>
    <scope>NUCLEOTIDE SEQUENCE [LARGE SCALE GENOMIC DNA]</scope>
    <source>
        <strain evidence="2 3">DSM 45416</strain>
    </source>
</reference>
<dbReference type="Proteomes" id="UP000239210">
    <property type="component" value="Unassembled WGS sequence"/>
</dbReference>
<organism evidence="2 3">
    <name type="scientific">Geodermatophilus tzadiensis</name>
    <dbReference type="NCBI Taxonomy" id="1137988"/>
    <lineage>
        <taxon>Bacteria</taxon>
        <taxon>Bacillati</taxon>
        <taxon>Actinomycetota</taxon>
        <taxon>Actinomycetes</taxon>
        <taxon>Geodermatophilales</taxon>
        <taxon>Geodermatophilaceae</taxon>
        <taxon>Geodermatophilus</taxon>
    </lineage>
</organism>
<dbReference type="OrthoDB" id="5181245at2"/>
<evidence type="ECO:0000313" key="3">
    <source>
        <dbReference type="Proteomes" id="UP000239210"/>
    </source>
</evidence>
<accession>A0A2T0TSJ7</accession>
<gene>
    <name evidence="2" type="ORF">LY71_1089</name>
</gene>
<feature type="signal peptide" evidence="1">
    <location>
        <begin position="1"/>
        <end position="19"/>
    </location>
</feature>
<evidence type="ECO:0000313" key="2">
    <source>
        <dbReference type="EMBL" id="PRY48631.1"/>
    </source>
</evidence>
<feature type="chain" id="PRO_5039400293" description="DNA-binding beta-propeller fold protein YncE" evidence="1">
    <location>
        <begin position="20"/>
        <end position="324"/>
    </location>
</feature>
<protein>
    <recommendedName>
        <fullName evidence="4">DNA-binding beta-propeller fold protein YncE</fullName>
    </recommendedName>
</protein>
<comment type="caution">
    <text evidence="2">The sequence shown here is derived from an EMBL/GenBank/DDBJ whole genome shotgun (WGS) entry which is preliminary data.</text>
</comment>
<evidence type="ECO:0008006" key="4">
    <source>
        <dbReference type="Google" id="ProtNLM"/>
    </source>
</evidence>